<keyword evidence="2" id="KW-1185">Reference proteome</keyword>
<dbReference type="Proteomes" id="UP000701702">
    <property type="component" value="Unassembled WGS sequence"/>
</dbReference>
<evidence type="ECO:0000313" key="1">
    <source>
        <dbReference type="EMBL" id="CAG9163854.1"/>
    </source>
</evidence>
<proteinExistence type="predicted"/>
<protein>
    <submittedName>
        <fullName evidence="1">Uncharacterized protein</fullName>
    </submittedName>
</protein>
<name>A0ABM8W9E7_9BURK</name>
<comment type="caution">
    <text evidence="1">The sequence shown here is derived from an EMBL/GenBank/DDBJ whole genome shotgun (WGS) entry which is preliminary data.</text>
</comment>
<reference evidence="1 2" key="1">
    <citation type="submission" date="2021-08" db="EMBL/GenBank/DDBJ databases">
        <authorList>
            <person name="Peeters C."/>
        </authorList>
    </citation>
    <scope>NUCLEOTIDE SEQUENCE [LARGE SCALE GENOMIC DNA]</scope>
    <source>
        <strain evidence="1 2">LMG 23994</strain>
    </source>
</reference>
<dbReference type="EMBL" id="CAJZAF010000001">
    <property type="protein sequence ID" value="CAG9163854.1"/>
    <property type="molecule type" value="Genomic_DNA"/>
</dbReference>
<evidence type="ECO:0000313" key="2">
    <source>
        <dbReference type="Proteomes" id="UP000701702"/>
    </source>
</evidence>
<sequence>MMTKNVDHYVCTALLVDSENYPPVLKRMYTQATRDKSITFAVERVVAARQAFLDECGFSSELQHAVLAAANAGDRFHHAVLETLQERELEFLALREEACEAQRAWKTKCDKRYEEIRPLLNGVMRELLDLPERAKSIEQRVATFERAREATRDQLKVMGHTDSEIAAKDLLKPTPADRAQWLLDLEQIRARESKLSAFLKSAPFYDEGILGTEASA</sequence>
<organism evidence="1 2">
    <name type="scientific">Cupriavidus pinatubonensis</name>
    <dbReference type="NCBI Taxonomy" id="248026"/>
    <lineage>
        <taxon>Bacteria</taxon>
        <taxon>Pseudomonadati</taxon>
        <taxon>Pseudomonadota</taxon>
        <taxon>Betaproteobacteria</taxon>
        <taxon>Burkholderiales</taxon>
        <taxon>Burkholderiaceae</taxon>
        <taxon>Cupriavidus</taxon>
    </lineage>
</organism>
<dbReference type="RefSeq" id="WP_223999086.1">
    <property type="nucleotide sequence ID" value="NZ_CAJZAF010000001.1"/>
</dbReference>
<gene>
    <name evidence="1" type="ORF">LMG23994_00307</name>
</gene>
<accession>A0ABM8W9E7</accession>